<dbReference type="AlphaFoldDB" id="A0A1V4QDS1"/>
<organism evidence="2 3">
    <name type="scientific">candidate division WOR-3 bacterium 4484_100</name>
    <dbReference type="NCBI Taxonomy" id="1936077"/>
    <lineage>
        <taxon>Bacteria</taxon>
        <taxon>Bacteria division WOR-3</taxon>
    </lineage>
</organism>
<dbReference type="EMBL" id="MUKB01000118">
    <property type="protein sequence ID" value="OPX17484.1"/>
    <property type="molecule type" value="Genomic_DNA"/>
</dbReference>
<protein>
    <recommendedName>
        <fullName evidence="1">VOC domain-containing protein</fullName>
    </recommendedName>
</protein>
<dbReference type="CDD" id="cd06587">
    <property type="entry name" value="VOC"/>
    <property type="match status" value="1"/>
</dbReference>
<gene>
    <name evidence="2" type="ORF">BXT86_06260</name>
</gene>
<dbReference type="PROSITE" id="PS51819">
    <property type="entry name" value="VOC"/>
    <property type="match status" value="1"/>
</dbReference>
<proteinExistence type="predicted"/>
<accession>A0A1V4QDS1</accession>
<dbReference type="InterPro" id="IPR037523">
    <property type="entry name" value="VOC_core"/>
</dbReference>
<dbReference type="SUPFAM" id="SSF54593">
    <property type="entry name" value="Glyoxalase/Bleomycin resistance protein/Dihydroxybiphenyl dioxygenase"/>
    <property type="match status" value="1"/>
</dbReference>
<evidence type="ECO:0000313" key="3">
    <source>
        <dbReference type="Proteomes" id="UP000191663"/>
    </source>
</evidence>
<dbReference type="Pfam" id="PF00903">
    <property type="entry name" value="Glyoxalase"/>
    <property type="match status" value="1"/>
</dbReference>
<reference evidence="3" key="1">
    <citation type="submission" date="2017-01" db="EMBL/GenBank/DDBJ databases">
        <title>Novel pathways for hydrocarbon cycling and metabolic interdependencies in hydrothermal sediment communities.</title>
        <authorList>
            <person name="Dombrowski N."/>
            <person name="Seitz K."/>
            <person name="Teske A."/>
            <person name="Baker B."/>
        </authorList>
    </citation>
    <scope>NUCLEOTIDE SEQUENCE [LARGE SCALE GENOMIC DNA]</scope>
</reference>
<feature type="domain" description="VOC" evidence="1">
    <location>
        <begin position="8"/>
        <end position="136"/>
    </location>
</feature>
<name>A0A1V4QDS1_UNCW3</name>
<comment type="caution">
    <text evidence="2">The sequence shown here is derived from an EMBL/GenBank/DDBJ whole genome shotgun (WGS) entry which is preliminary data.</text>
</comment>
<sequence>MNFNQIHICDHIGLFTVHPQRLLNFYIQIMEFEKISDTVLDKSIMKSIFGLNMACRFIKLSKGELMVEIFTPLAPMKVSNTKTRIGINHFGYRLKNKNKFIQSLRKKKQKLLTIKKGGHTIFFIKDPDGNLIELRD</sequence>
<dbReference type="Gene3D" id="3.10.180.10">
    <property type="entry name" value="2,3-Dihydroxybiphenyl 1,2-Dioxygenase, domain 1"/>
    <property type="match status" value="1"/>
</dbReference>
<dbReference type="InterPro" id="IPR004360">
    <property type="entry name" value="Glyas_Fos-R_dOase_dom"/>
</dbReference>
<evidence type="ECO:0000259" key="1">
    <source>
        <dbReference type="PROSITE" id="PS51819"/>
    </source>
</evidence>
<dbReference type="InterPro" id="IPR029068">
    <property type="entry name" value="Glyas_Bleomycin-R_OHBP_Dase"/>
</dbReference>
<evidence type="ECO:0000313" key="2">
    <source>
        <dbReference type="EMBL" id="OPX17484.1"/>
    </source>
</evidence>
<dbReference type="Proteomes" id="UP000191663">
    <property type="component" value="Unassembled WGS sequence"/>
</dbReference>